<evidence type="ECO:0000313" key="5">
    <source>
        <dbReference type="EMBL" id="CAJ0587532.1"/>
    </source>
</evidence>
<name>A0AA36DJG7_9BILA</name>
<keyword evidence="6" id="KW-1185">Reference proteome</keyword>
<feature type="compositionally biased region" description="Basic and acidic residues" evidence="3">
    <location>
        <begin position="157"/>
        <end position="186"/>
    </location>
</feature>
<dbReference type="InterPro" id="IPR001841">
    <property type="entry name" value="Znf_RING"/>
</dbReference>
<accession>A0AA36DJG7</accession>
<dbReference type="Proteomes" id="UP001177023">
    <property type="component" value="Unassembled WGS sequence"/>
</dbReference>
<evidence type="ECO:0000256" key="3">
    <source>
        <dbReference type="SAM" id="MobiDB-lite"/>
    </source>
</evidence>
<dbReference type="EMBL" id="CATQJA010002710">
    <property type="protein sequence ID" value="CAJ0587532.1"/>
    <property type="molecule type" value="Genomic_DNA"/>
</dbReference>
<proteinExistence type="predicted"/>
<dbReference type="AlphaFoldDB" id="A0AA36DJG7"/>
<keyword evidence="2" id="KW-0862">Zinc</keyword>
<dbReference type="SUPFAM" id="SSF57850">
    <property type="entry name" value="RING/U-box"/>
    <property type="match status" value="1"/>
</dbReference>
<keyword evidence="1" id="KW-0863">Zinc-finger</keyword>
<evidence type="ECO:0000256" key="1">
    <source>
        <dbReference type="ARBA" id="ARBA00022771"/>
    </source>
</evidence>
<reference evidence="5" key="1">
    <citation type="submission" date="2023-06" db="EMBL/GenBank/DDBJ databases">
        <authorList>
            <person name="Delattre M."/>
        </authorList>
    </citation>
    <scope>NUCLEOTIDE SEQUENCE</scope>
    <source>
        <strain evidence="5">AF72</strain>
    </source>
</reference>
<evidence type="ECO:0000256" key="2">
    <source>
        <dbReference type="ARBA" id="ARBA00022833"/>
    </source>
</evidence>
<evidence type="ECO:0000259" key="4">
    <source>
        <dbReference type="SMART" id="SM00184"/>
    </source>
</evidence>
<gene>
    <name evidence="5" type="ORF">MSPICULIGERA_LOCUS25493</name>
</gene>
<sequence>MLLGCLFCKLPYDEQVGRPHTPCRTYDRNLPLYGAVKCHSCVDDEDSTIAWCLLDLAKAQGLHKQDHDYVFEGHVTLPKCSLCLQDYSKDHFPKALKCGFVMCSLCFAQRNEEERPKCHFCAMNFWEHGDDHLTRVYDRFLNRLYIHNATPLPAVHREEQQHGEENPEHVAEHAENPEHVAEHEENPEPAVQNEENPDANNNEQGNGVVDEQPPAKKDMERTVSMSCETCFVPKTVEDVFKCTECDLRICGTCAFRYHSEHRDSVVAILGLEILKLKDDLLANLHNVFDCYNRDLRQHSGQLIKAISVLIQKTEGVADRLKDQKQMCLAEAIVQRLINMSADFENQCEELTPVLRKVINQIKDLSDSLT</sequence>
<keyword evidence="1" id="KW-0479">Metal-binding</keyword>
<organism evidence="5 6">
    <name type="scientific">Mesorhabditis spiculigera</name>
    <dbReference type="NCBI Taxonomy" id="96644"/>
    <lineage>
        <taxon>Eukaryota</taxon>
        <taxon>Metazoa</taxon>
        <taxon>Ecdysozoa</taxon>
        <taxon>Nematoda</taxon>
        <taxon>Chromadorea</taxon>
        <taxon>Rhabditida</taxon>
        <taxon>Rhabditina</taxon>
        <taxon>Rhabditomorpha</taxon>
        <taxon>Rhabditoidea</taxon>
        <taxon>Rhabditidae</taxon>
        <taxon>Mesorhabditinae</taxon>
        <taxon>Mesorhabditis</taxon>
    </lineage>
</organism>
<feature type="domain" description="RING-type" evidence="4">
    <location>
        <begin position="80"/>
        <end position="121"/>
    </location>
</feature>
<comment type="caution">
    <text evidence="5">The sequence shown here is derived from an EMBL/GenBank/DDBJ whole genome shotgun (WGS) entry which is preliminary data.</text>
</comment>
<dbReference type="SMART" id="SM00184">
    <property type="entry name" value="RING"/>
    <property type="match status" value="1"/>
</dbReference>
<feature type="region of interest" description="Disordered" evidence="3">
    <location>
        <begin position="157"/>
        <end position="219"/>
    </location>
</feature>
<protein>
    <recommendedName>
        <fullName evidence="4">RING-type domain-containing protein</fullName>
    </recommendedName>
</protein>
<dbReference type="GO" id="GO:0008270">
    <property type="term" value="F:zinc ion binding"/>
    <property type="evidence" value="ECO:0007669"/>
    <property type="project" value="UniProtKB-KW"/>
</dbReference>
<dbReference type="InterPro" id="IPR013083">
    <property type="entry name" value="Znf_RING/FYVE/PHD"/>
</dbReference>
<evidence type="ECO:0000313" key="6">
    <source>
        <dbReference type="Proteomes" id="UP001177023"/>
    </source>
</evidence>
<dbReference type="Gene3D" id="3.30.40.10">
    <property type="entry name" value="Zinc/RING finger domain, C3HC4 (zinc finger)"/>
    <property type="match status" value="1"/>
</dbReference>
<feature type="non-terminal residue" evidence="5">
    <location>
        <position position="369"/>
    </location>
</feature>